<dbReference type="Proteomes" id="UP001172673">
    <property type="component" value="Unassembled WGS sequence"/>
</dbReference>
<dbReference type="EMBL" id="JAPDRK010000027">
    <property type="protein sequence ID" value="KAJ9602336.1"/>
    <property type="molecule type" value="Genomic_DNA"/>
</dbReference>
<dbReference type="PANTHER" id="PTHR24148">
    <property type="entry name" value="ANKYRIN REPEAT DOMAIN-CONTAINING PROTEIN 39 HOMOLOG-RELATED"/>
    <property type="match status" value="1"/>
</dbReference>
<comment type="caution">
    <text evidence="2">The sequence shown here is derived from an EMBL/GenBank/DDBJ whole genome shotgun (WGS) entry which is preliminary data.</text>
</comment>
<evidence type="ECO:0000259" key="1">
    <source>
        <dbReference type="Pfam" id="PF06985"/>
    </source>
</evidence>
<evidence type="ECO:0000313" key="2">
    <source>
        <dbReference type="EMBL" id="KAJ9602336.1"/>
    </source>
</evidence>
<reference evidence="2" key="1">
    <citation type="submission" date="2022-10" db="EMBL/GenBank/DDBJ databases">
        <title>Culturing micro-colonial fungi from biological soil crusts in the Mojave desert and describing Neophaeococcomyces mojavensis, and introducing the new genera and species Taxawa tesnikishii.</title>
        <authorList>
            <person name="Kurbessoian T."/>
            <person name="Stajich J.E."/>
        </authorList>
    </citation>
    <scope>NUCLEOTIDE SEQUENCE</scope>
    <source>
        <strain evidence="2">TK_41</strain>
    </source>
</reference>
<dbReference type="PANTHER" id="PTHR24148:SF64">
    <property type="entry name" value="HETEROKARYON INCOMPATIBILITY DOMAIN-CONTAINING PROTEIN"/>
    <property type="match status" value="1"/>
</dbReference>
<protein>
    <recommendedName>
        <fullName evidence="1">Heterokaryon incompatibility domain-containing protein</fullName>
    </recommendedName>
</protein>
<dbReference type="Pfam" id="PF26639">
    <property type="entry name" value="Het-6_barrel"/>
    <property type="match status" value="1"/>
</dbReference>
<keyword evidence="3" id="KW-1185">Reference proteome</keyword>
<name>A0AA38WWB9_9EURO</name>
<evidence type="ECO:0000313" key="3">
    <source>
        <dbReference type="Proteomes" id="UP001172673"/>
    </source>
</evidence>
<proteinExistence type="predicted"/>
<accession>A0AA38WWB9</accession>
<dbReference type="InterPro" id="IPR010730">
    <property type="entry name" value="HET"/>
</dbReference>
<sequence>MSVKLDSFETLNWKPLESHEEFRLIELAGCSTGEQLTATLENVTFEAASNEYLALSYTWGGQPLTETIICNGCTVFITKNLHSALWRIHQPENPVHIWCDALCIKQGTDDVSLSERNQQIRLMGKIFSSAIEVVIDLGDDDGTLNQAVEGMNAILRTPQDLRGRLLFEAKPEECLKLPPFTDPMWTALEALLSRPWFFRIWCVEEFVLAREVRVMLGPHTVTIEQLVSVASVYLIVCSKAAREYQTRTWDISKFRTPMLATECLLATWQRRTARHALAADATNTESLCQLMISTMAQHTTDPRDRVYALYGMLGPQFADKLPVDHTETTAELGCRLSEYFLRHGNGIWMLVYCCGINVNRPSWTIDLTSLGVRHKMSPLWYETQPDGTNALYSAGGHPTTANMYLRSSSDSLEVKGVIADVVEHTPPAIALPIDPIFDLGGHQRMTPSLIPEYIKWFTAILRWAEQFSDADVQSDAFWRTLIMNFNPHLDDPERQANGRPKPGFGAYFDLLVAYIRGLDDAEVDFDNMTDEDFQARYRVPAGAVNYWLAAVAPMASRRIIRTQSGRFGLVPVSCEAKDVIAVFHGVPVPFVLRPEKDAEGYQVVGISYIHGLMDGEALQQNLPVHNILLRGRSPLAATTSPETSARKNTISS</sequence>
<gene>
    <name evidence="2" type="ORF">H2200_013191</name>
</gene>
<dbReference type="AlphaFoldDB" id="A0AA38WWB9"/>
<organism evidence="2 3">
    <name type="scientific">Cladophialophora chaetospira</name>
    <dbReference type="NCBI Taxonomy" id="386627"/>
    <lineage>
        <taxon>Eukaryota</taxon>
        <taxon>Fungi</taxon>
        <taxon>Dikarya</taxon>
        <taxon>Ascomycota</taxon>
        <taxon>Pezizomycotina</taxon>
        <taxon>Eurotiomycetes</taxon>
        <taxon>Chaetothyriomycetidae</taxon>
        <taxon>Chaetothyriales</taxon>
        <taxon>Herpotrichiellaceae</taxon>
        <taxon>Cladophialophora</taxon>
    </lineage>
</organism>
<feature type="domain" description="Heterokaryon incompatibility" evidence="1">
    <location>
        <begin position="52"/>
        <end position="205"/>
    </location>
</feature>
<dbReference type="InterPro" id="IPR052895">
    <property type="entry name" value="HetReg/Transcr_Mod"/>
</dbReference>
<dbReference type="Pfam" id="PF06985">
    <property type="entry name" value="HET"/>
    <property type="match status" value="1"/>
</dbReference>